<evidence type="ECO:0008006" key="3">
    <source>
        <dbReference type="Google" id="ProtNLM"/>
    </source>
</evidence>
<protein>
    <recommendedName>
        <fullName evidence="3">Gamma-glutamyl cyclotransferase, AIG2-like</fullName>
    </recommendedName>
</protein>
<evidence type="ECO:0000313" key="1">
    <source>
        <dbReference type="EMBL" id="SEM44060.1"/>
    </source>
</evidence>
<proteinExistence type="predicted"/>
<reference evidence="2" key="1">
    <citation type="submission" date="2016-10" db="EMBL/GenBank/DDBJ databases">
        <authorList>
            <person name="Varghese N."/>
            <person name="Submissions S."/>
        </authorList>
    </citation>
    <scope>NUCLEOTIDE SEQUENCE [LARGE SCALE GENOMIC DNA]</scope>
    <source>
        <strain evidence="2">LMG 26383,CCUG 61248,R- 45681</strain>
    </source>
</reference>
<dbReference type="STRING" id="1036779.SAMN04515666_111152"/>
<name>A0A1H7YD50_9HYPH</name>
<dbReference type="EMBL" id="FOAN01000011">
    <property type="protein sequence ID" value="SEM44060.1"/>
    <property type="molecule type" value="Genomic_DNA"/>
</dbReference>
<organism evidence="1 2">
    <name type="scientific">Bosea lupini</name>
    <dbReference type="NCBI Taxonomy" id="1036779"/>
    <lineage>
        <taxon>Bacteria</taxon>
        <taxon>Pseudomonadati</taxon>
        <taxon>Pseudomonadota</taxon>
        <taxon>Alphaproteobacteria</taxon>
        <taxon>Hyphomicrobiales</taxon>
        <taxon>Boseaceae</taxon>
        <taxon>Bosea</taxon>
    </lineage>
</organism>
<accession>A0A1H7YD50</accession>
<dbReference type="AlphaFoldDB" id="A0A1H7YD50"/>
<gene>
    <name evidence="1" type="ORF">SAMN04515666_111152</name>
</gene>
<dbReference type="RefSeq" id="WP_091841708.1">
    <property type="nucleotide sequence ID" value="NZ_FOAN01000011.1"/>
</dbReference>
<sequence length="147" mass="16501">MTSGSAGDKPERVWGFYYGGLINPKVMQQLGMAPAAQDVAMLPGYELQISPLMNLVRNDRQAAYGLLLLLTHDEIAHVYGQLKAKYYPYPVLARDREGRERAALCYLLPKLEPGQAEAQYVTNLLEPATALGFPGWYLDRIRSFLPR</sequence>
<evidence type="ECO:0000313" key="2">
    <source>
        <dbReference type="Proteomes" id="UP000199664"/>
    </source>
</evidence>
<keyword evidence="2" id="KW-1185">Reference proteome</keyword>
<dbReference type="Gene3D" id="3.10.490.10">
    <property type="entry name" value="Gamma-glutamyl cyclotransferase-like"/>
    <property type="match status" value="1"/>
</dbReference>
<dbReference type="OrthoDB" id="8480857at2"/>
<dbReference type="Proteomes" id="UP000199664">
    <property type="component" value="Unassembled WGS sequence"/>
</dbReference>